<comment type="similarity">
    <text evidence="8">Belongs to the ATPase delta chain family.</text>
</comment>
<evidence type="ECO:0000256" key="8">
    <source>
        <dbReference type="HAMAP-Rule" id="MF_01416"/>
    </source>
</evidence>
<dbReference type="NCBIfam" id="NF009967">
    <property type="entry name" value="PRK13430.1"/>
    <property type="match status" value="1"/>
</dbReference>
<keyword evidence="6 8" id="KW-0139">CF(1)</keyword>
<comment type="caution">
    <text evidence="9">The sequence shown here is derived from an EMBL/GenBank/DDBJ whole genome shotgun (WGS) entry which is preliminary data.</text>
</comment>
<dbReference type="NCBIfam" id="TIGR01145">
    <property type="entry name" value="ATP_synt_delta"/>
    <property type="match status" value="1"/>
</dbReference>
<dbReference type="PANTHER" id="PTHR11910">
    <property type="entry name" value="ATP SYNTHASE DELTA CHAIN"/>
    <property type="match status" value="1"/>
</dbReference>
<dbReference type="PRINTS" id="PR00125">
    <property type="entry name" value="ATPASEDELTA"/>
</dbReference>
<dbReference type="InterPro" id="IPR000711">
    <property type="entry name" value="ATPase_OSCP/dsu"/>
</dbReference>
<keyword evidence="7 8" id="KW-0066">ATP synthesis</keyword>
<keyword evidence="8" id="KW-1003">Cell membrane</keyword>
<evidence type="ECO:0000313" key="9">
    <source>
        <dbReference type="EMBL" id="MET4580820.1"/>
    </source>
</evidence>
<evidence type="ECO:0000256" key="7">
    <source>
        <dbReference type="ARBA" id="ARBA00023310"/>
    </source>
</evidence>
<proteinExistence type="inferred from homology"/>
<gene>
    <name evidence="8" type="primary">atpH</name>
    <name evidence="9" type="ORF">ABIE21_000310</name>
</gene>
<evidence type="ECO:0000313" key="10">
    <source>
        <dbReference type="Proteomes" id="UP001549257"/>
    </source>
</evidence>
<comment type="subcellular location">
    <subcellularLocation>
        <location evidence="8">Cell membrane</location>
        <topology evidence="8">Peripheral membrane protein</topology>
    </subcellularLocation>
    <subcellularLocation>
        <location evidence="1">Membrane</location>
    </subcellularLocation>
</comment>
<keyword evidence="5 8" id="KW-0472">Membrane</keyword>
<comment type="function">
    <text evidence="8">F(1)F(0) ATP synthase produces ATP from ADP in the presence of a proton or sodium gradient. F-type ATPases consist of two structural domains, F(1) containing the extramembraneous catalytic core and F(0) containing the membrane proton channel, linked together by a central stalk and a peripheral stalk. During catalysis, ATP synthesis in the catalytic domain of F(1) is coupled via a rotary mechanism of the central stalk subunits to proton translocation.</text>
</comment>
<dbReference type="InterPro" id="IPR020781">
    <property type="entry name" value="ATPase_OSCP/d_CS"/>
</dbReference>
<reference evidence="9 10" key="1">
    <citation type="submission" date="2024-06" db="EMBL/GenBank/DDBJ databases">
        <title>Sorghum-associated microbial communities from plants grown in Nebraska, USA.</title>
        <authorList>
            <person name="Schachtman D."/>
        </authorList>
    </citation>
    <scope>NUCLEOTIDE SEQUENCE [LARGE SCALE GENOMIC DNA]</scope>
    <source>
        <strain evidence="9 10">2857</strain>
    </source>
</reference>
<dbReference type="Proteomes" id="UP001549257">
    <property type="component" value="Unassembled WGS sequence"/>
</dbReference>
<protein>
    <recommendedName>
        <fullName evidence="8">ATP synthase subunit delta</fullName>
    </recommendedName>
    <alternativeName>
        <fullName evidence="8">ATP synthase F(1) sector subunit delta</fullName>
    </alternativeName>
    <alternativeName>
        <fullName evidence="8">F-type ATPase subunit delta</fullName>
        <shortName evidence="8">F-ATPase subunit delta</shortName>
    </alternativeName>
</protein>
<evidence type="ECO:0000256" key="2">
    <source>
        <dbReference type="ARBA" id="ARBA00022448"/>
    </source>
</evidence>
<dbReference type="EMBL" id="JBEPSJ010000001">
    <property type="protein sequence ID" value="MET4580820.1"/>
    <property type="molecule type" value="Genomic_DNA"/>
</dbReference>
<name>A0ABV2QIE7_9MICO</name>
<evidence type="ECO:0000256" key="3">
    <source>
        <dbReference type="ARBA" id="ARBA00022781"/>
    </source>
</evidence>
<keyword evidence="3 8" id="KW-0375">Hydrogen ion transport</keyword>
<sequence length="262" mass="26950">MGSASREALSVSRAALAALGGKATLATGEQLLAAGRVLGTSFQLRAALADPSGDPSDKLSVINAVFASVEQPARELLGVIATNAWSTEDEFLAGIEEIGIRALAESASSENIEAELFAFGAAVGSDAQLELAVGSKLGSDESKAALIERLLGSKASKQTVAIVSHLVQQPRGRRIAELLRFATTVVADEAGLAVATVTTASAISPAQLTRLVSALSVSYGRGLRINHVIDPTLVGGVRVQLGDEIIDGSVASRLNELRLQLA</sequence>
<keyword evidence="2 8" id="KW-0813">Transport</keyword>
<evidence type="ECO:0000256" key="1">
    <source>
        <dbReference type="ARBA" id="ARBA00004370"/>
    </source>
</evidence>
<evidence type="ECO:0000256" key="6">
    <source>
        <dbReference type="ARBA" id="ARBA00023196"/>
    </source>
</evidence>
<evidence type="ECO:0000256" key="4">
    <source>
        <dbReference type="ARBA" id="ARBA00023065"/>
    </source>
</evidence>
<dbReference type="Pfam" id="PF00213">
    <property type="entry name" value="OSCP"/>
    <property type="match status" value="1"/>
</dbReference>
<dbReference type="PROSITE" id="PS00389">
    <property type="entry name" value="ATPASE_DELTA"/>
    <property type="match status" value="1"/>
</dbReference>
<dbReference type="RefSeq" id="WP_354023028.1">
    <property type="nucleotide sequence ID" value="NZ_JBEPSJ010000001.1"/>
</dbReference>
<dbReference type="HAMAP" id="MF_01416">
    <property type="entry name" value="ATP_synth_delta_bact"/>
    <property type="match status" value="1"/>
</dbReference>
<organism evidence="9 10">
    <name type="scientific">Conyzicola nivalis</name>
    <dbReference type="NCBI Taxonomy" id="1477021"/>
    <lineage>
        <taxon>Bacteria</taxon>
        <taxon>Bacillati</taxon>
        <taxon>Actinomycetota</taxon>
        <taxon>Actinomycetes</taxon>
        <taxon>Micrococcales</taxon>
        <taxon>Microbacteriaceae</taxon>
        <taxon>Conyzicola</taxon>
    </lineage>
</organism>
<keyword evidence="10" id="KW-1185">Reference proteome</keyword>
<keyword evidence="4 8" id="KW-0406">Ion transport</keyword>
<accession>A0ABV2QIE7</accession>
<comment type="function">
    <text evidence="8">This protein is part of the stalk that links CF(0) to CF(1). It either transmits conformational changes from CF(0) to CF(1) or is implicated in proton conduction.</text>
</comment>
<evidence type="ECO:0000256" key="5">
    <source>
        <dbReference type="ARBA" id="ARBA00023136"/>
    </source>
</evidence>